<sequence length="335" mass="38829">MKTALQIDIAQVFDQPISPRTDTLKPSISMSNADYQHYENQHGQACLQQFDGMLGYINILDLHIPADIVIPMQVTASDMHIFYLLTEDRAIQIRDVQKRISYSISCNRGRYFYLTRSDYEIHVPAGRYTLVNFYFRGSIFRDGNERPFQFLHALIHAYRKQDPNSWCSIDFRAGIRTISLLKTIASKIKKGDLDSEVNILWGIKKLIQLSKEKIFEEYDKISESHIKSKEAHAAIKQAVAELGQDFKLEDIAWQLGISMDYLHQLIQLYYGQSPQELKIEFMLDLAKKYIVDGMPTDAIAYELGYASPSSFARFFKKKTGMTATEFFMRYNQDYL</sequence>
<dbReference type="SUPFAM" id="SSF46689">
    <property type="entry name" value="Homeodomain-like"/>
    <property type="match status" value="1"/>
</dbReference>
<evidence type="ECO:0000256" key="3">
    <source>
        <dbReference type="ARBA" id="ARBA00023163"/>
    </source>
</evidence>
<keyword evidence="2" id="KW-0238">DNA-binding</keyword>
<dbReference type="GO" id="GO:0003700">
    <property type="term" value="F:DNA-binding transcription factor activity"/>
    <property type="evidence" value="ECO:0007669"/>
    <property type="project" value="InterPro"/>
</dbReference>
<evidence type="ECO:0000256" key="2">
    <source>
        <dbReference type="ARBA" id="ARBA00023125"/>
    </source>
</evidence>
<dbReference type="InterPro" id="IPR018060">
    <property type="entry name" value="HTH_AraC"/>
</dbReference>
<dbReference type="PANTHER" id="PTHR43280">
    <property type="entry name" value="ARAC-FAMILY TRANSCRIPTIONAL REGULATOR"/>
    <property type="match status" value="1"/>
</dbReference>
<evidence type="ECO:0000256" key="1">
    <source>
        <dbReference type="ARBA" id="ARBA00023015"/>
    </source>
</evidence>
<dbReference type="EMBL" id="UAUU01000011">
    <property type="protein sequence ID" value="SPZ94622.1"/>
    <property type="molecule type" value="Genomic_DNA"/>
</dbReference>
<evidence type="ECO:0000313" key="4">
    <source>
        <dbReference type="EMBL" id="SPZ94622.1"/>
    </source>
</evidence>
<organism evidence="4 5">
    <name type="scientific">Sphingobacterium multivorum</name>
    <dbReference type="NCBI Taxonomy" id="28454"/>
    <lineage>
        <taxon>Bacteria</taxon>
        <taxon>Pseudomonadati</taxon>
        <taxon>Bacteroidota</taxon>
        <taxon>Sphingobacteriia</taxon>
        <taxon>Sphingobacteriales</taxon>
        <taxon>Sphingobacteriaceae</taxon>
        <taxon>Sphingobacterium</taxon>
    </lineage>
</organism>
<dbReference type="Proteomes" id="UP000251241">
    <property type="component" value="Unassembled WGS sequence"/>
</dbReference>
<dbReference type="Pfam" id="PF12833">
    <property type="entry name" value="HTH_18"/>
    <property type="match status" value="1"/>
</dbReference>
<dbReference type="PROSITE" id="PS01124">
    <property type="entry name" value="HTH_ARAC_FAMILY_2"/>
    <property type="match status" value="1"/>
</dbReference>
<accession>A0A2X2JK03</accession>
<protein>
    <submittedName>
        <fullName evidence="4">Chb operon repressor</fullName>
    </submittedName>
</protein>
<dbReference type="RefSeq" id="WP_112376320.1">
    <property type="nucleotide sequence ID" value="NZ_CP069793.1"/>
</dbReference>
<name>A0A2X2JK03_SPHMU</name>
<proteinExistence type="predicted"/>
<gene>
    <name evidence="4" type="primary">chbR_3</name>
    <name evidence="4" type="ORF">NCTC11343_05432</name>
</gene>
<dbReference type="AlphaFoldDB" id="A0A2X2JK03"/>
<dbReference type="GeneID" id="97180223"/>
<dbReference type="InterPro" id="IPR009057">
    <property type="entry name" value="Homeodomain-like_sf"/>
</dbReference>
<dbReference type="GO" id="GO:0043565">
    <property type="term" value="F:sequence-specific DNA binding"/>
    <property type="evidence" value="ECO:0007669"/>
    <property type="project" value="InterPro"/>
</dbReference>
<keyword evidence="1" id="KW-0805">Transcription regulation</keyword>
<reference evidence="4 5" key="1">
    <citation type="submission" date="2018-06" db="EMBL/GenBank/DDBJ databases">
        <authorList>
            <consortium name="Pathogen Informatics"/>
            <person name="Doyle S."/>
        </authorList>
    </citation>
    <scope>NUCLEOTIDE SEQUENCE [LARGE SCALE GENOMIC DNA]</scope>
    <source>
        <strain evidence="4 5">NCTC11343</strain>
    </source>
</reference>
<dbReference type="SMART" id="SM00342">
    <property type="entry name" value="HTH_ARAC"/>
    <property type="match status" value="1"/>
</dbReference>
<evidence type="ECO:0000313" key="5">
    <source>
        <dbReference type="Proteomes" id="UP000251241"/>
    </source>
</evidence>
<dbReference type="Gene3D" id="1.10.10.60">
    <property type="entry name" value="Homeodomain-like"/>
    <property type="match status" value="1"/>
</dbReference>
<keyword evidence="3" id="KW-0804">Transcription</keyword>
<dbReference type="PANTHER" id="PTHR43280:SF2">
    <property type="entry name" value="HTH-TYPE TRANSCRIPTIONAL REGULATOR EXSA"/>
    <property type="match status" value="1"/>
</dbReference>